<dbReference type="InterPro" id="IPR016156">
    <property type="entry name" value="FAD/NAD-linked_Rdtase_dimer_sf"/>
</dbReference>
<feature type="binding site" evidence="5">
    <location>
        <position position="268"/>
    </location>
    <ligand>
        <name>NAD(+)</name>
        <dbReference type="ChEBI" id="CHEBI:57540"/>
    </ligand>
</feature>
<organism evidence="9 10">
    <name type="scientific">Herminiimonas fonticola</name>
    <dbReference type="NCBI Taxonomy" id="303380"/>
    <lineage>
        <taxon>Bacteria</taxon>
        <taxon>Pseudomonadati</taxon>
        <taxon>Pseudomonadota</taxon>
        <taxon>Betaproteobacteria</taxon>
        <taxon>Burkholderiales</taxon>
        <taxon>Oxalobacteraceae</taxon>
        <taxon>Herminiimonas</taxon>
    </lineage>
</organism>
<feature type="domain" description="FAD/NAD(P)-binding" evidence="8">
    <location>
        <begin position="6"/>
        <end position="325"/>
    </location>
</feature>
<dbReference type="AlphaFoldDB" id="A0A4R6GG02"/>
<dbReference type="PANTHER" id="PTHR43014:SF4">
    <property type="entry name" value="PYRIDINE NUCLEOTIDE-DISULFIDE OXIDOREDUCTASE RCLA-RELATED"/>
    <property type="match status" value="1"/>
</dbReference>
<sequence length="477" mass="51472">MKTLEFDVAVIGAGSAGLSAYRAAKAHGKNVVLIESGPYGTTCARVGCMPSKLLIAAAEAAHAVAEAAGFGVQAGALRIDGKAVMQRVKSERDRFVGFVVKGVEHIDAAERLRGHARFIAADCLQIDDHTQVKAERIVIATGSSPQIPKELRDLGKHLIVNDDVFAWDDLPESVAVIGVGIIGLELGQALHRLGVRVAIFGRGGRLAQLSDEAINQTAVDCFGAELDLRLNTTLVGAKLVDKQVELHTRSGDGNEHTEHFQYVLAATGRTPNIAGLGLDATGLQLNEHGLPLFDPLTMQCGHGGIFIAGDVDNDRPLLHEATDEGRIAGDNAARFPHVVQGLRRVGLGIAFTDPQIATVGQTYRTLKKDHFQTGEVSFADQGRSRVMRQNRGLLRVYGERGSHRFLGAEMIGPRAEHLAHLLAWACQNQMTVDQMLDMPFYHPVIEEGVRTALRDLKENLVKQVSEIEHCTDCTPGV</sequence>
<feature type="binding site" evidence="5">
    <location>
        <begin position="178"/>
        <end position="185"/>
    </location>
    <ligand>
        <name>NAD(+)</name>
        <dbReference type="ChEBI" id="CHEBI:57540"/>
    </ligand>
</feature>
<dbReference type="GO" id="GO:0003955">
    <property type="term" value="F:NAD(P)H dehydrogenase (quinone) activity"/>
    <property type="evidence" value="ECO:0007669"/>
    <property type="project" value="TreeGrafter"/>
</dbReference>
<comment type="cofactor">
    <cofactor evidence="5">
        <name>FAD</name>
        <dbReference type="ChEBI" id="CHEBI:57692"/>
    </cofactor>
    <text evidence="5">Binds 1 FAD per subunit.</text>
</comment>
<evidence type="ECO:0000256" key="1">
    <source>
        <dbReference type="ARBA" id="ARBA00007532"/>
    </source>
</evidence>
<evidence type="ECO:0000256" key="6">
    <source>
        <dbReference type="PIRSR" id="PIRSR000350-4"/>
    </source>
</evidence>
<evidence type="ECO:0000256" key="5">
    <source>
        <dbReference type="PIRSR" id="PIRSR000350-3"/>
    </source>
</evidence>
<dbReference type="RefSeq" id="WP_112990490.1">
    <property type="nucleotide sequence ID" value="NZ_PTLZ01000001.1"/>
</dbReference>
<dbReference type="Gene3D" id="3.30.390.30">
    <property type="match status" value="1"/>
</dbReference>
<dbReference type="InterPro" id="IPR036188">
    <property type="entry name" value="FAD/NAD-bd_sf"/>
</dbReference>
<evidence type="ECO:0000313" key="9">
    <source>
        <dbReference type="EMBL" id="TDN93792.1"/>
    </source>
</evidence>
<dbReference type="PRINTS" id="PR00411">
    <property type="entry name" value="PNDRDTASEI"/>
</dbReference>
<dbReference type="SUPFAM" id="SSF51905">
    <property type="entry name" value="FAD/NAD(P)-binding domain"/>
    <property type="match status" value="1"/>
</dbReference>
<name>A0A4R6GG02_9BURK</name>
<evidence type="ECO:0000256" key="3">
    <source>
        <dbReference type="ARBA" id="ARBA00022827"/>
    </source>
</evidence>
<feature type="disulfide bond" description="Redox-active" evidence="6">
    <location>
        <begin position="43"/>
        <end position="48"/>
    </location>
</feature>
<feature type="domain" description="Pyridine nucleotide-disulphide oxidoreductase dimerisation" evidence="7">
    <location>
        <begin position="349"/>
        <end position="452"/>
    </location>
</feature>
<evidence type="ECO:0000259" key="8">
    <source>
        <dbReference type="Pfam" id="PF07992"/>
    </source>
</evidence>
<dbReference type="Pfam" id="PF07992">
    <property type="entry name" value="Pyr_redox_2"/>
    <property type="match status" value="1"/>
</dbReference>
<feature type="binding site" evidence="5">
    <location>
        <position position="310"/>
    </location>
    <ligand>
        <name>FAD</name>
        <dbReference type="ChEBI" id="CHEBI:57692"/>
    </ligand>
</feature>
<dbReference type="Proteomes" id="UP000294737">
    <property type="component" value="Unassembled WGS sequence"/>
</dbReference>
<dbReference type="InterPro" id="IPR023753">
    <property type="entry name" value="FAD/NAD-binding_dom"/>
</dbReference>
<dbReference type="InterPro" id="IPR004099">
    <property type="entry name" value="Pyr_nucl-diS_OxRdtase_dimer"/>
</dbReference>
<evidence type="ECO:0000256" key="4">
    <source>
        <dbReference type="PIRSR" id="PIRSR000350-2"/>
    </source>
</evidence>
<dbReference type="PRINTS" id="PR00368">
    <property type="entry name" value="FADPNR"/>
</dbReference>
<keyword evidence="5" id="KW-0547">Nucleotide-binding</keyword>
<dbReference type="InterPro" id="IPR001100">
    <property type="entry name" value="Pyr_nuc-diS_OxRdtase"/>
</dbReference>
<dbReference type="OrthoDB" id="178496at2"/>
<feature type="binding site" evidence="5">
    <location>
        <position position="52"/>
    </location>
    <ligand>
        <name>FAD</name>
        <dbReference type="ChEBI" id="CHEBI:57692"/>
    </ligand>
</feature>
<keyword evidence="5" id="KW-0520">NAD</keyword>
<dbReference type="PIRSF" id="PIRSF000350">
    <property type="entry name" value="Mercury_reductase_MerA"/>
    <property type="match status" value="1"/>
</dbReference>
<keyword evidence="10" id="KW-1185">Reference proteome</keyword>
<comment type="similarity">
    <text evidence="1">Belongs to the class-I pyridine nucleotide-disulfide oxidoreductase family.</text>
</comment>
<evidence type="ECO:0000313" key="10">
    <source>
        <dbReference type="Proteomes" id="UP000294737"/>
    </source>
</evidence>
<dbReference type="SUPFAM" id="SSF55424">
    <property type="entry name" value="FAD/NAD-linked reductases, dimerisation (C-terminal) domain"/>
    <property type="match status" value="1"/>
</dbReference>
<dbReference type="PANTHER" id="PTHR43014">
    <property type="entry name" value="MERCURIC REDUCTASE"/>
    <property type="match status" value="1"/>
</dbReference>
<accession>A0A4R6GG02</accession>
<protein>
    <submittedName>
        <fullName evidence="9">Dihydrolipoamide dehydrogenase</fullName>
    </submittedName>
</protein>
<dbReference type="InterPro" id="IPR036324">
    <property type="entry name" value="Mn/Fe_SOD_N_sf"/>
</dbReference>
<proteinExistence type="inferred from homology"/>
<dbReference type="EMBL" id="SNWF01000004">
    <property type="protein sequence ID" value="TDN93792.1"/>
    <property type="molecule type" value="Genomic_DNA"/>
</dbReference>
<evidence type="ECO:0000259" key="7">
    <source>
        <dbReference type="Pfam" id="PF02852"/>
    </source>
</evidence>
<gene>
    <name evidence="9" type="ORF">EV677_0325</name>
</gene>
<feature type="active site" description="Proton acceptor" evidence="4">
    <location>
        <position position="442"/>
    </location>
</feature>
<keyword evidence="3 5" id="KW-0274">FAD</keyword>
<dbReference type="NCBIfam" id="NF004939">
    <property type="entry name" value="PRK06292.1-1"/>
    <property type="match status" value="1"/>
</dbReference>
<feature type="binding site" evidence="5">
    <location>
        <begin position="141"/>
        <end position="143"/>
    </location>
    <ligand>
        <name>FAD</name>
        <dbReference type="ChEBI" id="CHEBI:57692"/>
    </ligand>
</feature>
<dbReference type="GO" id="GO:0050660">
    <property type="term" value="F:flavin adenine dinucleotide binding"/>
    <property type="evidence" value="ECO:0007669"/>
    <property type="project" value="TreeGrafter"/>
</dbReference>
<dbReference type="Gene3D" id="1.10.287.990">
    <property type="entry name" value="Fe,Mn superoxide dismutase (SOD) domain"/>
    <property type="match status" value="1"/>
</dbReference>
<dbReference type="Gene3D" id="3.50.50.60">
    <property type="entry name" value="FAD/NAD(P)-binding domain"/>
    <property type="match status" value="3"/>
</dbReference>
<keyword evidence="2" id="KW-0285">Flavoprotein</keyword>
<comment type="caution">
    <text evidence="9">The sequence shown here is derived from an EMBL/GenBank/DDBJ whole genome shotgun (WGS) entry which is preliminary data.</text>
</comment>
<evidence type="ECO:0000256" key="2">
    <source>
        <dbReference type="ARBA" id="ARBA00022630"/>
    </source>
</evidence>
<reference evidence="9 10" key="1">
    <citation type="submission" date="2019-03" db="EMBL/GenBank/DDBJ databases">
        <title>Genomic Encyclopedia of Type Strains, Phase IV (KMG-IV): sequencing the most valuable type-strain genomes for metagenomic binning, comparative biology and taxonomic classification.</title>
        <authorList>
            <person name="Goeker M."/>
        </authorList>
    </citation>
    <scope>NUCLEOTIDE SEQUENCE [LARGE SCALE GENOMIC DNA]</scope>
    <source>
        <strain evidence="9 10">DSM 18555</strain>
    </source>
</reference>
<dbReference type="Pfam" id="PF02852">
    <property type="entry name" value="Pyr_redox_dim"/>
    <property type="match status" value="1"/>
</dbReference>